<accession>A0A6J6UTL4</accession>
<dbReference type="PANTHER" id="PTHR33823:SF4">
    <property type="entry name" value="GENERAL STRESS PROTEIN 16O"/>
    <property type="match status" value="1"/>
</dbReference>
<reference evidence="2" key="1">
    <citation type="submission" date="2020-05" db="EMBL/GenBank/DDBJ databases">
        <authorList>
            <person name="Chiriac C."/>
            <person name="Salcher M."/>
            <person name="Ghai R."/>
            <person name="Kavagutti S V."/>
        </authorList>
    </citation>
    <scope>NUCLEOTIDE SEQUENCE</scope>
</reference>
<dbReference type="PROSITE" id="PS51128">
    <property type="entry name" value="ZF_DKSA_2"/>
    <property type="match status" value="1"/>
</dbReference>
<organism evidence="2">
    <name type="scientific">freshwater metagenome</name>
    <dbReference type="NCBI Taxonomy" id="449393"/>
    <lineage>
        <taxon>unclassified sequences</taxon>
        <taxon>metagenomes</taxon>
        <taxon>ecological metagenomes</taxon>
    </lineage>
</organism>
<dbReference type="AlphaFoldDB" id="A0A6J6UTL4"/>
<protein>
    <submittedName>
        <fullName evidence="2">Unannotated protein</fullName>
    </submittedName>
</protein>
<evidence type="ECO:0000256" key="1">
    <source>
        <dbReference type="SAM" id="Coils"/>
    </source>
</evidence>
<dbReference type="Gene3D" id="1.20.120.910">
    <property type="entry name" value="DksA, coiled-coil domain"/>
    <property type="match status" value="1"/>
</dbReference>
<sequence>MAKKLAAKKKADALKAAAKKKAELAKKLAAKKKADALKAAAKKKAELAKKEAAKKKIEAQKAAAAKKAAEAAKKKAKREAEIAKKKLAAERKKQQIIAQKEKLLAAKEKAKEKARIEAERLAAKAALEAERIAAREAKEAARLLALAEKEAAREAALRAKRKPEPPPRPPIIKTEFVDGLQATKEFDVKFLTSQREMLLEKRGLLTRQAVRLEDEAHALIEDVEMGDVQFDEEGGEGDTMVVERERDLMLSAQARQEVEEIDAALERLKTGEYGYSVHSGMPIPRERLKAIPWTTESVQERVGGIGR</sequence>
<evidence type="ECO:0000313" key="2">
    <source>
        <dbReference type="EMBL" id="CAB4762515.1"/>
    </source>
</evidence>
<gene>
    <name evidence="2" type="ORF">UFOPK2872_00581</name>
</gene>
<keyword evidence="1" id="KW-0175">Coiled coil</keyword>
<feature type="coiled-coil region" evidence="1">
    <location>
        <begin position="14"/>
        <end position="124"/>
    </location>
</feature>
<dbReference type="EMBL" id="CAEZZM010000054">
    <property type="protein sequence ID" value="CAB4762515.1"/>
    <property type="molecule type" value="Genomic_DNA"/>
</dbReference>
<name>A0A6J6UTL4_9ZZZZ</name>
<dbReference type="PANTHER" id="PTHR33823">
    <property type="entry name" value="RNA POLYMERASE-BINDING TRANSCRIPTION FACTOR DKSA-RELATED"/>
    <property type="match status" value="1"/>
</dbReference>
<proteinExistence type="predicted"/>